<dbReference type="Pfam" id="PF03099">
    <property type="entry name" value="BPL_LplA_LipB"/>
    <property type="match status" value="1"/>
</dbReference>
<keyword evidence="5" id="KW-0238">DNA-binding</keyword>
<dbReference type="SUPFAM" id="SSF50037">
    <property type="entry name" value="C-terminal domain of transcriptional repressors"/>
    <property type="match status" value="1"/>
</dbReference>
<organism evidence="7 8">
    <name type="scientific">Rossellomorea aquimaris</name>
    <dbReference type="NCBI Taxonomy" id="189382"/>
    <lineage>
        <taxon>Bacteria</taxon>
        <taxon>Bacillati</taxon>
        <taxon>Bacillota</taxon>
        <taxon>Bacilli</taxon>
        <taxon>Bacillales</taxon>
        <taxon>Bacillaceae</taxon>
        <taxon>Rossellomorea</taxon>
    </lineage>
</organism>
<dbReference type="GO" id="GO:0004077">
    <property type="term" value="F:biotin--[biotin carboxyl-carrier protein] ligase activity"/>
    <property type="evidence" value="ECO:0007669"/>
    <property type="project" value="UniProtKB-UniRule"/>
</dbReference>
<keyword evidence="1 5" id="KW-0436">Ligase</keyword>
<dbReference type="CDD" id="cd16442">
    <property type="entry name" value="BPL"/>
    <property type="match status" value="1"/>
</dbReference>
<dbReference type="InterPro" id="IPR045864">
    <property type="entry name" value="aa-tRNA-synth_II/BPL/LPL"/>
</dbReference>
<evidence type="ECO:0000256" key="1">
    <source>
        <dbReference type="ARBA" id="ARBA00022598"/>
    </source>
</evidence>
<feature type="binding site" evidence="5">
    <location>
        <position position="192"/>
    </location>
    <ligand>
        <name>biotin</name>
        <dbReference type="ChEBI" id="CHEBI:57586"/>
    </ligand>
</feature>
<evidence type="ECO:0000256" key="3">
    <source>
        <dbReference type="ARBA" id="ARBA00022840"/>
    </source>
</evidence>
<dbReference type="GO" id="GO:0005737">
    <property type="term" value="C:cytoplasm"/>
    <property type="evidence" value="ECO:0007669"/>
    <property type="project" value="TreeGrafter"/>
</dbReference>
<protein>
    <recommendedName>
        <fullName evidence="5">Bifunctional ligase/repressor BirA</fullName>
    </recommendedName>
    <alternativeName>
        <fullName evidence="5">Biotin--[acetyl-CoA-carboxylase] ligase</fullName>
        <ecNumber evidence="5">6.3.4.15</ecNumber>
    </alternativeName>
    <alternativeName>
        <fullName evidence="5">Biotin--protein ligase</fullName>
    </alternativeName>
    <alternativeName>
        <fullName evidence="5">Biotin-[acetyl-CoA carboxylase] synthetase</fullName>
    </alternativeName>
</protein>
<dbReference type="PANTHER" id="PTHR12835:SF5">
    <property type="entry name" value="BIOTIN--PROTEIN LIGASE"/>
    <property type="match status" value="1"/>
</dbReference>
<comment type="caution">
    <text evidence="7">The sequence shown here is derived from an EMBL/GenBank/DDBJ whole genome shotgun (WGS) entry which is preliminary data.</text>
</comment>
<evidence type="ECO:0000256" key="4">
    <source>
        <dbReference type="ARBA" id="ARBA00023267"/>
    </source>
</evidence>
<feature type="binding site" evidence="5">
    <location>
        <begin position="125"/>
        <end position="127"/>
    </location>
    <ligand>
        <name>biotin</name>
        <dbReference type="ChEBI" id="CHEBI:57586"/>
    </ligand>
</feature>
<evidence type="ECO:0000313" key="7">
    <source>
        <dbReference type="EMBL" id="OIU71259.1"/>
    </source>
</evidence>
<feature type="DNA-binding region" description="H-T-H motif" evidence="5">
    <location>
        <begin position="26"/>
        <end position="45"/>
    </location>
</feature>
<dbReference type="GO" id="GO:0016740">
    <property type="term" value="F:transferase activity"/>
    <property type="evidence" value="ECO:0007669"/>
    <property type="project" value="UniProtKB-ARBA"/>
</dbReference>
<dbReference type="GO" id="GO:0006355">
    <property type="term" value="P:regulation of DNA-templated transcription"/>
    <property type="evidence" value="ECO:0007669"/>
    <property type="project" value="UniProtKB-UniRule"/>
</dbReference>
<dbReference type="Gene3D" id="2.30.30.100">
    <property type="match status" value="1"/>
</dbReference>
<feature type="binding site" evidence="5">
    <location>
        <position position="121"/>
    </location>
    <ligand>
        <name>biotin</name>
        <dbReference type="ChEBI" id="CHEBI:57586"/>
    </ligand>
</feature>
<dbReference type="SUPFAM" id="SSF46785">
    <property type="entry name" value="Winged helix' DNA-binding domain"/>
    <property type="match status" value="1"/>
</dbReference>
<comment type="caution">
    <text evidence="5">Lacks conserved residue(s) required for the propagation of feature annotation.</text>
</comment>
<dbReference type="Gene3D" id="3.30.930.10">
    <property type="entry name" value="Bira Bifunctional Protein, Domain 2"/>
    <property type="match status" value="1"/>
</dbReference>
<dbReference type="InterPro" id="IPR004143">
    <property type="entry name" value="BPL_LPL_catalytic"/>
</dbReference>
<dbReference type="InterPro" id="IPR008988">
    <property type="entry name" value="Transcriptional_repressor_C"/>
</dbReference>
<keyword evidence="8" id="KW-1185">Reference proteome</keyword>
<dbReference type="EC" id="6.3.4.15" evidence="5"/>
<comment type="similarity">
    <text evidence="5">Belongs to the biotin--protein ligase family.</text>
</comment>
<dbReference type="InterPro" id="IPR013196">
    <property type="entry name" value="HTH_11"/>
</dbReference>
<dbReference type="InterPro" id="IPR036388">
    <property type="entry name" value="WH-like_DNA-bd_sf"/>
</dbReference>
<dbReference type="GO" id="GO:0005524">
    <property type="term" value="F:ATP binding"/>
    <property type="evidence" value="ECO:0007669"/>
    <property type="project" value="UniProtKB-UniRule"/>
</dbReference>
<dbReference type="InterPro" id="IPR036390">
    <property type="entry name" value="WH_DNA-bd_sf"/>
</dbReference>
<dbReference type="AlphaFoldDB" id="A0A1J6WSR4"/>
<gene>
    <name evidence="5" type="primary">birA</name>
    <name evidence="7" type="ORF">BHE18_09495</name>
</gene>
<dbReference type="Proteomes" id="UP000182062">
    <property type="component" value="Unassembled WGS sequence"/>
</dbReference>
<dbReference type="GO" id="GO:0003677">
    <property type="term" value="F:DNA binding"/>
    <property type="evidence" value="ECO:0007669"/>
    <property type="project" value="UniProtKB-UniRule"/>
</dbReference>
<evidence type="ECO:0000259" key="6">
    <source>
        <dbReference type="PROSITE" id="PS51733"/>
    </source>
</evidence>
<dbReference type="PROSITE" id="PS51733">
    <property type="entry name" value="BPL_LPL_CATALYTIC"/>
    <property type="match status" value="1"/>
</dbReference>
<dbReference type="Gene3D" id="1.10.10.10">
    <property type="entry name" value="Winged helix-like DNA-binding domain superfamily/Winged helix DNA-binding domain"/>
    <property type="match status" value="1"/>
</dbReference>
<name>A0A1J6WSR4_9BACI</name>
<accession>A0A1J6WSR4</accession>
<evidence type="ECO:0000256" key="2">
    <source>
        <dbReference type="ARBA" id="ARBA00022741"/>
    </source>
</evidence>
<keyword evidence="5" id="KW-0678">Repressor</keyword>
<dbReference type="PANTHER" id="PTHR12835">
    <property type="entry name" value="BIOTIN PROTEIN LIGASE"/>
    <property type="match status" value="1"/>
</dbReference>
<dbReference type="HAMAP" id="MF_00978">
    <property type="entry name" value="Bifunct_BirA"/>
    <property type="match status" value="1"/>
</dbReference>
<evidence type="ECO:0000313" key="8">
    <source>
        <dbReference type="Proteomes" id="UP000182062"/>
    </source>
</evidence>
<reference evidence="7 8" key="1">
    <citation type="submission" date="2016-09" db="EMBL/GenBank/DDBJ databases">
        <title>Bacillus aquimaris SAMM genome sequence reveals colonization and biosurfactant production capacities.</title>
        <authorList>
            <person name="Waghmode S.R."/>
            <person name="Suryavanshi M.V."/>
        </authorList>
    </citation>
    <scope>NUCLEOTIDE SEQUENCE [LARGE SCALE GENOMIC DNA]</scope>
    <source>
        <strain evidence="7 8">SAMM</strain>
    </source>
</reference>
<evidence type="ECO:0000256" key="5">
    <source>
        <dbReference type="HAMAP-Rule" id="MF_00978"/>
    </source>
</evidence>
<dbReference type="EMBL" id="MINN01000085">
    <property type="protein sequence ID" value="OIU71259.1"/>
    <property type="molecule type" value="Genomic_DNA"/>
</dbReference>
<sequence length="330" mass="36423">MAGNMQSIRKKLIQAFSESNGEFLSGQALAEIAGCSRTAIWKHIEELRKEGFKLEAVRKKGYRIIDTPDSVTENKIRLGLNTKTLGQVIHYEESVPSTQKIAHDLAGSGAVEGTLVIADEQTAGRGRLMREWHSSSGNGIWMSLIMKPHLPPQKAPQFTLITAVAVVQAIEDVTGLQPQIKWPNDILIDGKKVTGILTELQAESDKINSIIIGIGMNVNHSIDHFPDEIRQIATSLSIEKGTRISRSKLVQTVLEKMESLYSLYMKEGFIPIKLLWESYAVSIGKRIRARTINGTIEGTALGITEEGVLKIEDGEGTIHRIYSADIEVNI</sequence>
<dbReference type="InterPro" id="IPR003142">
    <property type="entry name" value="BPL_C"/>
</dbReference>
<keyword evidence="4 5" id="KW-0092">Biotin</keyword>
<comment type="catalytic activity">
    <reaction evidence="5">
        <text>biotin + L-lysyl-[protein] + ATP = N(6)-biotinyl-L-lysyl-[protein] + AMP + diphosphate + H(+)</text>
        <dbReference type="Rhea" id="RHEA:11756"/>
        <dbReference type="Rhea" id="RHEA-COMP:9752"/>
        <dbReference type="Rhea" id="RHEA-COMP:10505"/>
        <dbReference type="ChEBI" id="CHEBI:15378"/>
        <dbReference type="ChEBI" id="CHEBI:29969"/>
        <dbReference type="ChEBI" id="CHEBI:30616"/>
        <dbReference type="ChEBI" id="CHEBI:33019"/>
        <dbReference type="ChEBI" id="CHEBI:57586"/>
        <dbReference type="ChEBI" id="CHEBI:83144"/>
        <dbReference type="ChEBI" id="CHEBI:456215"/>
        <dbReference type="EC" id="6.3.4.15"/>
    </reaction>
</comment>
<dbReference type="Pfam" id="PF02237">
    <property type="entry name" value="BPL_C"/>
    <property type="match status" value="1"/>
</dbReference>
<comment type="function">
    <text evidence="5">Acts both as a biotin--[acetyl-CoA-carboxylase] ligase and a repressor.</text>
</comment>
<dbReference type="GO" id="GO:0009249">
    <property type="term" value="P:protein lipoylation"/>
    <property type="evidence" value="ECO:0007669"/>
    <property type="project" value="UniProtKB-ARBA"/>
</dbReference>
<keyword evidence="5" id="KW-0805">Transcription regulation</keyword>
<dbReference type="InterPro" id="IPR004408">
    <property type="entry name" value="Biotin_CoA_COase_ligase"/>
</dbReference>
<keyword evidence="5" id="KW-0804">Transcription</keyword>
<proteinExistence type="inferred from homology"/>
<keyword evidence="3 5" id="KW-0067">ATP-binding</keyword>
<dbReference type="InterPro" id="IPR030855">
    <property type="entry name" value="Bifunct_BirA"/>
</dbReference>
<dbReference type="Pfam" id="PF08279">
    <property type="entry name" value="HTH_11"/>
    <property type="match status" value="1"/>
</dbReference>
<feature type="domain" description="BPL/LPL catalytic" evidence="6">
    <location>
        <begin position="74"/>
        <end position="265"/>
    </location>
</feature>
<keyword evidence="2 5" id="KW-0547">Nucleotide-binding</keyword>
<dbReference type="NCBIfam" id="TIGR00121">
    <property type="entry name" value="birA_ligase"/>
    <property type="match status" value="1"/>
</dbReference>
<dbReference type="SUPFAM" id="SSF55681">
    <property type="entry name" value="Class II aaRS and biotin synthetases"/>
    <property type="match status" value="1"/>
</dbReference>